<dbReference type="Proteomes" id="UP000447833">
    <property type="component" value="Unassembled WGS sequence"/>
</dbReference>
<accession>A0A845EN53</accession>
<dbReference type="Gene3D" id="3.40.630.30">
    <property type="match status" value="1"/>
</dbReference>
<dbReference type="PROSITE" id="PS51186">
    <property type="entry name" value="GNAT"/>
    <property type="match status" value="1"/>
</dbReference>
<dbReference type="SUPFAM" id="SSF55729">
    <property type="entry name" value="Acyl-CoA N-acyltransferases (Nat)"/>
    <property type="match status" value="1"/>
</dbReference>
<evidence type="ECO:0000313" key="3">
    <source>
        <dbReference type="Proteomes" id="UP000447833"/>
    </source>
</evidence>
<dbReference type="InterPro" id="IPR016181">
    <property type="entry name" value="Acyl_CoA_acyltransferase"/>
</dbReference>
<proteinExistence type="predicted"/>
<dbReference type="AlphaFoldDB" id="A0A845EN53"/>
<protein>
    <submittedName>
        <fullName evidence="2">GNAT family N-acetyltransferase</fullName>
    </submittedName>
</protein>
<evidence type="ECO:0000259" key="1">
    <source>
        <dbReference type="PROSITE" id="PS51186"/>
    </source>
</evidence>
<sequence>MSDFTYREVNTEEDVQAHVEVAAKIWGYDDEAIQAAVTERASYLQFSDRRGGYTIALDNNKPVGYSNYRYSKDGKVLYLNGAGVLLENREKGIYRSLLADRLIEARKRGCELAVTQARLETSEPILRKSGFREYATYKQYVRE</sequence>
<dbReference type="Pfam" id="PF00583">
    <property type="entry name" value="Acetyltransf_1"/>
    <property type="match status" value="1"/>
</dbReference>
<dbReference type="EMBL" id="WMEY01000001">
    <property type="protein sequence ID" value="MYL61791.1"/>
    <property type="molecule type" value="Genomic_DNA"/>
</dbReference>
<evidence type="ECO:0000313" key="2">
    <source>
        <dbReference type="EMBL" id="MYL61791.1"/>
    </source>
</evidence>
<feature type="domain" description="N-acetyltransferase" evidence="1">
    <location>
        <begin position="4"/>
        <end position="143"/>
    </location>
</feature>
<organism evidence="2 3">
    <name type="scientific">Guptibacillus hwajinpoensis</name>
    <dbReference type="NCBI Taxonomy" id="208199"/>
    <lineage>
        <taxon>Bacteria</taxon>
        <taxon>Bacillati</taxon>
        <taxon>Bacillota</taxon>
        <taxon>Bacilli</taxon>
        <taxon>Bacillales</taxon>
        <taxon>Guptibacillaceae</taxon>
        <taxon>Guptibacillus</taxon>
    </lineage>
</organism>
<dbReference type="GO" id="GO:0016747">
    <property type="term" value="F:acyltransferase activity, transferring groups other than amino-acyl groups"/>
    <property type="evidence" value="ECO:0007669"/>
    <property type="project" value="InterPro"/>
</dbReference>
<keyword evidence="2" id="KW-0808">Transferase</keyword>
<reference evidence="2 3" key="1">
    <citation type="submission" date="2019-11" db="EMBL/GenBank/DDBJ databases">
        <title>Genome sequences of 17 halophilic strains isolated from different environments.</title>
        <authorList>
            <person name="Furrow R.E."/>
        </authorList>
    </citation>
    <scope>NUCLEOTIDE SEQUENCE [LARGE SCALE GENOMIC DNA]</scope>
    <source>
        <strain evidence="2 3">22506_14_FS</strain>
    </source>
</reference>
<dbReference type="CDD" id="cd04301">
    <property type="entry name" value="NAT_SF"/>
    <property type="match status" value="1"/>
</dbReference>
<comment type="caution">
    <text evidence="2">The sequence shown here is derived from an EMBL/GenBank/DDBJ whole genome shotgun (WGS) entry which is preliminary data.</text>
</comment>
<name>A0A845EN53_9BACL</name>
<dbReference type="InterPro" id="IPR000182">
    <property type="entry name" value="GNAT_dom"/>
</dbReference>
<gene>
    <name evidence="2" type="ORF">GLW07_00340</name>
</gene>